<organism evidence="1 2">
    <name type="scientific">Fulvimarina uroteuthidis</name>
    <dbReference type="NCBI Taxonomy" id="3098149"/>
    <lineage>
        <taxon>Bacteria</taxon>
        <taxon>Pseudomonadati</taxon>
        <taxon>Pseudomonadota</taxon>
        <taxon>Alphaproteobacteria</taxon>
        <taxon>Hyphomicrobiales</taxon>
        <taxon>Aurantimonadaceae</taxon>
        <taxon>Fulvimarina</taxon>
    </lineage>
</organism>
<dbReference type="Proteomes" id="UP001294412">
    <property type="component" value="Unassembled WGS sequence"/>
</dbReference>
<reference evidence="1 2" key="1">
    <citation type="submission" date="2023-12" db="EMBL/GenBank/DDBJ databases">
        <title>Description of Novel Strain Fulvimarina sp. 2208YS6-2-32 isolated from Uroteuthis (Photololigo) edulis.</title>
        <authorList>
            <person name="Park J.-S."/>
        </authorList>
    </citation>
    <scope>NUCLEOTIDE SEQUENCE [LARGE SCALE GENOMIC DNA]</scope>
    <source>
        <strain evidence="1 2">2208YS6-2-32</strain>
    </source>
</reference>
<name>A0ABU5HY69_9HYPH</name>
<comment type="caution">
    <text evidence="1">The sequence shown here is derived from an EMBL/GenBank/DDBJ whole genome shotgun (WGS) entry which is preliminary data.</text>
</comment>
<dbReference type="Pfam" id="PF10387">
    <property type="entry name" value="DUF2442"/>
    <property type="match status" value="1"/>
</dbReference>
<dbReference type="InterPro" id="IPR018841">
    <property type="entry name" value="DUF2442"/>
</dbReference>
<dbReference type="RefSeq" id="WP_322185525.1">
    <property type="nucleotide sequence ID" value="NZ_JAXLPB010000001.1"/>
</dbReference>
<dbReference type="Gene3D" id="3.30.2020.40">
    <property type="entry name" value="Uncharacterised protein PF10387, DUF2442"/>
    <property type="match status" value="1"/>
</dbReference>
<evidence type="ECO:0000313" key="1">
    <source>
        <dbReference type="EMBL" id="MDY8108076.1"/>
    </source>
</evidence>
<gene>
    <name evidence="1" type="ORF">U0C82_02795</name>
</gene>
<protein>
    <submittedName>
        <fullName evidence="1">DUF2442 domain-containing protein</fullName>
    </submittedName>
</protein>
<proteinExistence type="predicted"/>
<evidence type="ECO:0000313" key="2">
    <source>
        <dbReference type="Proteomes" id="UP001294412"/>
    </source>
</evidence>
<keyword evidence="2" id="KW-1185">Reference proteome</keyword>
<sequence>MPGTVILDENWEAFEPVSAECTSGQLVVSLANGMTLSTPLWWYPTLLRASETERNTIELSPSGVHWPLIDEDLSISGMLNGRRYPGAMPPAEAAE</sequence>
<dbReference type="EMBL" id="JAXLPB010000001">
    <property type="protein sequence ID" value="MDY8108076.1"/>
    <property type="molecule type" value="Genomic_DNA"/>
</dbReference>
<accession>A0ABU5HY69</accession>